<proteinExistence type="predicted"/>
<name>B0C5D2_ACAM1</name>
<keyword evidence="2" id="KW-1185">Reference proteome</keyword>
<dbReference type="eggNOG" id="ENOG502ZTV6">
    <property type="taxonomic scope" value="Bacteria"/>
</dbReference>
<gene>
    <name evidence="1" type="ordered locus">AM1_2500</name>
</gene>
<organism evidence="1 2">
    <name type="scientific">Acaryochloris marina (strain MBIC 11017)</name>
    <dbReference type="NCBI Taxonomy" id="329726"/>
    <lineage>
        <taxon>Bacteria</taxon>
        <taxon>Bacillati</taxon>
        <taxon>Cyanobacteriota</taxon>
        <taxon>Cyanophyceae</taxon>
        <taxon>Acaryochloridales</taxon>
        <taxon>Acaryochloridaceae</taxon>
        <taxon>Acaryochloris</taxon>
    </lineage>
</organism>
<reference evidence="1 2" key="1">
    <citation type="journal article" date="2008" name="Proc. Natl. Acad. Sci. U.S.A.">
        <title>Niche adaptation and genome expansion in the chlorophyll d-producing cyanobacterium Acaryochloris marina.</title>
        <authorList>
            <person name="Swingley W.D."/>
            <person name="Chen M."/>
            <person name="Cheung P.C."/>
            <person name="Conrad A.L."/>
            <person name="Dejesa L.C."/>
            <person name="Hao J."/>
            <person name="Honchak B.M."/>
            <person name="Karbach L.E."/>
            <person name="Kurdoglu A."/>
            <person name="Lahiri S."/>
            <person name="Mastrian S.D."/>
            <person name="Miyashita H."/>
            <person name="Page L."/>
            <person name="Ramakrishna P."/>
            <person name="Satoh S."/>
            <person name="Sattley W.M."/>
            <person name="Shimada Y."/>
            <person name="Taylor H.L."/>
            <person name="Tomo T."/>
            <person name="Tsuchiya T."/>
            <person name="Wang Z.T."/>
            <person name="Raymond J."/>
            <person name="Mimuro M."/>
            <person name="Blankenship R.E."/>
            <person name="Touchman J.W."/>
        </authorList>
    </citation>
    <scope>NUCLEOTIDE SEQUENCE [LARGE SCALE GENOMIC DNA]</scope>
    <source>
        <strain evidence="2">MBIC 11017</strain>
    </source>
</reference>
<evidence type="ECO:0000313" key="1">
    <source>
        <dbReference type="EMBL" id="ABW27508.1"/>
    </source>
</evidence>
<dbReference type="KEGG" id="amr:AM1_2500"/>
<evidence type="ECO:0000313" key="2">
    <source>
        <dbReference type="Proteomes" id="UP000000268"/>
    </source>
</evidence>
<dbReference type="RefSeq" id="WP_012162968.1">
    <property type="nucleotide sequence ID" value="NC_009925.1"/>
</dbReference>
<accession>B0C5D2</accession>
<dbReference type="EMBL" id="CP000828">
    <property type="protein sequence ID" value="ABW27508.1"/>
    <property type="molecule type" value="Genomic_DNA"/>
</dbReference>
<sequence>MQLQPQILKIFTDPKFQDEATEDVISEEIIALAETVSWNPIVRVLITILLDVSLMHYWYDVVACLFCCDCHQRDLPCDSNYLIALLYDCLRISPVLGQSGLDQDNVHNMVWSIVHQLKGVGYLADYEPQADPEVIKHQIIR</sequence>
<dbReference type="AlphaFoldDB" id="B0C5D2"/>
<dbReference type="OrthoDB" id="582008at2"/>
<dbReference type="Proteomes" id="UP000000268">
    <property type="component" value="Chromosome"/>
</dbReference>
<protein>
    <submittedName>
        <fullName evidence="1">Uncharacterized protein</fullName>
    </submittedName>
</protein>
<dbReference type="HOGENOM" id="CLU_1821124_0_0_3"/>